<evidence type="ECO:0000256" key="3">
    <source>
        <dbReference type="PROSITE-ProRule" id="PRU00076"/>
    </source>
</evidence>
<accession>A0A7R8X896</accession>
<proteinExistence type="predicted"/>
<comment type="caution">
    <text evidence="3">Lacks conserved residue(s) required for the propagation of feature annotation.</text>
</comment>
<evidence type="ECO:0000256" key="1">
    <source>
        <dbReference type="ARBA" id="ARBA00022536"/>
    </source>
</evidence>
<dbReference type="EMBL" id="CAJPEV010000910">
    <property type="protein sequence ID" value="CAG0889464.1"/>
    <property type="molecule type" value="Genomic_DNA"/>
</dbReference>
<dbReference type="PANTHER" id="PTHR24043">
    <property type="entry name" value="SCAVENGER RECEPTOR CLASS F"/>
    <property type="match status" value="1"/>
</dbReference>
<evidence type="ECO:0000256" key="2">
    <source>
        <dbReference type="ARBA" id="ARBA00023157"/>
    </source>
</evidence>
<dbReference type="AlphaFoldDB" id="A0A7R8X896"/>
<dbReference type="InterPro" id="IPR002049">
    <property type="entry name" value="LE_dom"/>
</dbReference>
<dbReference type="GO" id="GO:0005044">
    <property type="term" value="F:scavenger receptor activity"/>
    <property type="evidence" value="ECO:0007669"/>
    <property type="project" value="InterPro"/>
</dbReference>
<feature type="domain" description="EGF-like" evidence="4">
    <location>
        <begin position="270"/>
        <end position="305"/>
    </location>
</feature>
<evidence type="ECO:0000259" key="4">
    <source>
        <dbReference type="PROSITE" id="PS50026"/>
    </source>
</evidence>
<dbReference type="SMART" id="SM00180">
    <property type="entry name" value="EGF_Lam"/>
    <property type="match status" value="5"/>
</dbReference>
<dbReference type="PROSITE" id="PS50026">
    <property type="entry name" value="EGF_3"/>
    <property type="match status" value="3"/>
</dbReference>
<dbReference type="PROSITE" id="PS00022">
    <property type="entry name" value="EGF_1"/>
    <property type="match status" value="3"/>
</dbReference>
<dbReference type="Pfam" id="PF23106">
    <property type="entry name" value="EGF_Teneurin"/>
    <property type="match status" value="1"/>
</dbReference>
<keyword evidence="2 3" id="KW-1015">Disulfide bond</keyword>
<name>A0A7R8X896_9CRUS</name>
<dbReference type="OrthoDB" id="18487at2759"/>
<dbReference type="Pfam" id="PF07974">
    <property type="entry name" value="EGF_2"/>
    <property type="match status" value="2"/>
</dbReference>
<sequence>MYFLDWPNNPIQKKSSHQSDIYCTCDRLIKCTCHHVYGRCPCPSGYTGRNCEEPCPEGTFGPDCSMNCTCHNEGQCNATDGNCICKAGWKGKKCEDPCPEGTFGPDCAMNCTCLNEGVCNATDGKCMCRDGWTGIECEKPCPGGFFGRGCNETCPDCRNGEGILVIGLILSKKGARIITLETCHHVYGRCPCPSGYKGRDCTEICPPGHFGQGCLQECDCKNDGECERVYGRFHRTLALFLEYRYLYGKCICQDGWRGEKCEVPCPEGTYGPDCAMNCTCRNEGVCNASDGKCVCQDGWTGNECEKPCPRGFFGRGCGQTCTECGNGEGILVIGLVLWRRGARIITLGFLDFFEMLPVRLNWMHWDENCCSAQLDALGRELLFVFPDIDHHTVPAVRNIL</sequence>
<dbReference type="PANTHER" id="PTHR24043:SF8">
    <property type="entry name" value="EGF-LIKE DOMAIN-CONTAINING PROTEIN"/>
    <property type="match status" value="1"/>
</dbReference>
<dbReference type="InterPro" id="IPR000742">
    <property type="entry name" value="EGF"/>
</dbReference>
<gene>
    <name evidence="5" type="ORF">DSTB1V02_LOCUS5508</name>
</gene>
<reference evidence="5" key="1">
    <citation type="submission" date="2020-11" db="EMBL/GenBank/DDBJ databases">
        <authorList>
            <person name="Tran Van P."/>
        </authorList>
    </citation>
    <scope>NUCLEOTIDE SEQUENCE</scope>
</reference>
<dbReference type="Gene3D" id="2.170.300.10">
    <property type="entry name" value="Tie2 ligand-binding domain superfamily"/>
    <property type="match status" value="3"/>
</dbReference>
<feature type="domain" description="EGF-like" evidence="4">
    <location>
        <begin position="103"/>
        <end position="138"/>
    </location>
</feature>
<dbReference type="EMBL" id="LR900427">
    <property type="protein sequence ID" value="CAD7245640.1"/>
    <property type="molecule type" value="Genomic_DNA"/>
</dbReference>
<feature type="disulfide bond" evidence="3">
    <location>
        <begin position="128"/>
        <end position="137"/>
    </location>
</feature>
<dbReference type="InterPro" id="IPR042635">
    <property type="entry name" value="MEGF10/SREC1/2-like"/>
</dbReference>
<dbReference type="InterPro" id="IPR009030">
    <property type="entry name" value="Growth_fac_rcpt_cys_sf"/>
</dbReference>
<dbReference type="Proteomes" id="UP000677054">
    <property type="component" value="Unassembled WGS sequence"/>
</dbReference>
<keyword evidence="1 3" id="KW-0245">EGF-like domain</keyword>
<dbReference type="PRINTS" id="PR00011">
    <property type="entry name" value="EGFLAMININ"/>
</dbReference>
<dbReference type="SUPFAM" id="SSF57184">
    <property type="entry name" value="Growth factor receptor domain"/>
    <property type="match status" value="1"/>
</dbReference>
<feature type="domain" description="EGF-like" evidence="4">
    <location>
        <begin position="60"/>
        <end position="95"/>
    </location>
</feature>
<feature type="disulfide bond" evidence="3">
    <location>
        <begin position="295"/>
        <end position="304"/>
    </location>
</feature>
<organism evidence="5">
    <name type="scientific">Darwinula stevensoni</name>
    <dbReference type="NCBI Taxonomy" id="69355"/>
    <lineage>
        <taxon>Eukaryota</taxon>
        <taxon>Metazoa</taxon>
        <taxon>Ecdysozoa</taxon>
        <taxon>Arthropoda</taxon>
        <taxon>Crustacea</taxon>
        <taxon>Oligostraca</taxon>
        <taxon>Ostracoda</taxon>
        <taxon>Podocopa</taxon>
        <taxon>Podocopida</taxon>
        <taxon>Darwinulocopina</taxon>
        <taxon>Darwinuloidea</taxon>
        <taxon>Darwinulidae</taxon>
        <taxon>Darwinula</taxon>
    </lineage>
</organism>
<dbReference type="SMART" id="SM00181">
    <property type="entry name" value="EGF"/>
    <property type="match status" value="6"/>
</dbReference>
<protein>
    <recommendedName>
        <fullName evidence="4">EGF-like domain-containing protein</fullName>
    </recommendedName>
</protein>
<dbReference type="InterPro" id="IPR013111">
    <property type="entry name" value="EGF_extracell"/>
</dbReference>
<feature type="disulfide bond" evidence="3">
    <location>
        <begin position="85"/>
        <end position="94"/>
    </location>
</feature>
<evidence type="ECO:0000313" key="6">
    <source>
        <dbReference type="Proteomes" id="UP000677054"/>
    </source>
</evidence>
<evidence type="ECO:0000313" key="5">
    <source>
        <dbReference type="EMBL" id="CAD7245640.1"/>
    </source>
</evidence>
<keyword evidence="6" id="KW-1185">Reference proteome</keyword>
<dbReference type="Pfam" id="PF00053">
    <property type="entry name" value="EGF_laminin"/>
    <property type="match status" value="3"/>
</dbReference>